<name>A0A975PA25_9RHOB</name>
<accession>A0A975PA25</accession>
<dbReference type="InterPro" id="IPR006059">
    <property type="entry name" value="SBP"/>
</dbReference>
<comment type="similarity">
    <text evidence="2">Belongs to the bacterial solute-binding protein 1 family.</text>
</comment>
<evidence type="ECO:0000313" key="8">
    <source>
        <dbReference type="Proteomes" id="UP000679352"/>
    </source>
</evidence>
<gene>
    <name evidence="7" type="ORF">KM031_18005</name>
</gene>
<keyword evidence="7" id="KW-0614">Plasmid</keyword>
<dbReference type="GO" id="GO:0030975">
    <property type="term" value="F:thiamine binding"/>
    <property type="evidence" value="ECO:0007669"/>
    <property type="project" value="TreeGrafter"/>
</dbReference>
<evidence type="ECO:0000256" key="3">
    <source>
        <dbReference type="ARBA" id="ARBA00022448"/>
    </source>
</evidence>
<dbReference type="AlphaFoldDB" id="A0A975PA25"/>
<keyword evidence="8" id="KW-1185">Reference proteome</keyword>
<keyword evidence="3" id="KW-0813">Transport</keyword>
<dbReference type="Gene3D" id="3.40.190.10">
    <property type="entry name" value="Periplasmic binding protein-like II"/>
    <property type="match status" value="2"/>
</dbReference>
<evidence type="ECO:0000256" key="4">
    <source>
        <dbReference type="ARBA" id="ARBA00022729"/>
    </source>
</evidence>
<geneLocation type="plasmid" evidence="7 8">
    <name>p1</name>
</geneLocation>
<feature type="signal peptide" evidence="6">
    <location>
        <begin position="1"/>
        <end position="21"/>
    </location>
</feature>
<evidence type="ECO:0000256" key="2">
    <source>
        <dbReference type="ARBA" id="ARBA00008520"/>
    </source>
</evidence>
<evidence type="ECO:0000256" key="1">
    <source>
        <dbReference type="ARBA" id="ARBA00004418"/>
    </source>
</evidence>
<comment type="subcellular location">
    <subcellularLocation>
        <location evidence="1">Periplasm</location>
    </subcellularLocation>
</comment>
<dbReference type="EMBL" id="CP076362">
    <property type="protein sequence ID" value="QWK92192.1"/>
    <property type="molecule type" value="Genomic_DNA"/>
</dbReference>
<keyword evidence="4 6" id="KW-0732">Signal</keyword>
<dbReference type="PANTHER" id="PTHR30006">
    <property type="entry name" value="THIAMINE-BINDING PERIPLASMIC PROTEIN-RELATED"/>
    <property type="match status" value="1"/>
</dbReference>
<evidence type="ECO:0000256" key="6">
    <source>
        <dbReference type="SAM" id="SignalP"/>
    </source>
</evidence>
<dbReference type="RefSeq" id="WP_215505130.1">
    <property type="nucleotide sequence ID" value="NZ_CP076362.1"/>
</dbReference>
<sequence>MKKTLFALAAASAVMAHGAMAQEMVFTSWGGTTQDAQAAHWATPFTEKSGISVVPDGPTDYGKIKAMVEANAVNWDVVDVEYDWALQAGQQGLLEPLDFAVIDKTKLDPRFVSDFAVGSFYYSFVLGWNPANFTEAQPATLSDLFDTAKFPGKRTFYKWSAPGVIEAALLADGVAPEALYPLDLDRAFAKLDTIKADIIWWEGGAQSQQLLASGEAPIGFFWNGRLAALAADGMPVGISWDQNITAADALVVPKGTSNKDAAMAFIAAATSAEGQAVFAAATGYAPVNLGSADLMDPAVRATLPDAQTAVQVNADMAYWAANRDEIGNRWYAWQAQ</sequence>
<dbReference type="CDD" id="cd13589">
    <property type="entry name" value="PBP2_polyamine_RpCGA009"/>
    <property type="match status" value="1"/>
</dbReference>
<dbReference type="PANTHER" id="PTHR30006:SF3">
    <property type="entry name" value="THIAMINE-BINDING PERIPLASMIC PROTEIN"/>
    <property type="match status" value="1"/>
</dbReference>
<reference evidence="7" key="1">
    <citation type="submission" date="2021-06" db="EMBL/GenBank/DDBJ databases">
        <authorList>
            <person name="Lee C.-S."/>
            <person name="Jin L."/>
        </authorList>
    </citation>
    <scope>NUCLEOTIDE SEQUENCE</scope>
    <source>
        <strain evidence="7">Con5</strain>
        <plasmid evidence="7">p1</plasmid>
    </source>
</reference>
<dbReference type="GO" id="GO:0030976">
    <property type="term" value="F:thiamine pyrophosphate binding"/>
    <property type="evidence" value="ECO:0007669"/>
    <property type="project" value="TreeGrafter"/>
</dbReference>
<feature type="chain" id="PRO_5036833672" evidence="6">
    <location>
        <begin position="22"/>
        <end position="336"/>
    </location>
</feature>
<dbReference type="GO" id="GO:0030288">
    <property type="term" value="C:outer membrane-bounded periplasmic space"/>
    <property type="evidence" value="ECO:0007669"/>
    <property type="project" value="TreeGrafter"/>
</dbReference>
<protein>
    <submittedName>
        <fullName evidence="7">ABC transporter substrate-binding protein</fullName>
    </submittedName>
</protein>
<keyword evidence="5" id="KW-0574">Periplasm</keyword>
<evidence type="ECO:0000256" key="5">
    <source>
        <dbReference type="ARBA" id="ARBA00022764"/>
    </source>
</evidence>
<dbReference type="GO" id="GO:0015888">
    <property type="term" value="P:thiamine transport"/>
    <property type="evidence" value="ECO:0007669"/>
    <property type="project" value="TreeGrafter"/>
</dbReference>
<evidence type="ECO:0000313" key="7">
    <source>
        <dbReference type="EMBL" id="QWK92192.1"/>
    </source>
</evidence>
<dbReference type="SUPFAM" id="SSF53850">
    <property type="entry name" value="Periplasmic binding protein-like II"/>
    <property type="match status" value="1"/>
</dbReference>
<dbReference type="Pfam" id="PF13416">
    <property type="entry name" value="SBP_bac_8"/>
    <property type="match status" value="1"/>
</dbReference>
<dbReference type="Proteomes" id="UP000679352">
    <property type="component" value="Plasmid p1"/>
</dbReference>
<organism evidence="7 8">
    <name type="scientific">Gemmobacter fulvus</name>
    <dbReference type="NCBI Taxonomy" id="2840474"/>
    <lineage>
        <taxon>Bacteria</taxon>
        <taxon>Pseudomonadati</taxon>
        <taxon>Pseudomonadota</taxon>
        <taxon>Alphaproteobacteria</taxon>
        <taxon>Rhodobacterales</taxon>
        <taxon>Paracoccaceae</taxon>
        <taxon>Gemmobacter</taxon>
    </lineage>
</organism>
<proteinExistence type="inferred from homology"/>
<dbReference type="KEGG" id="gfu:KM031_18005"/>